<feature type="compositionally biased region" description="Basic residues" evidence="1">
    <location>
        <begin position="73"/>
        <end position="82"/>
    </location>
</feature>
<comment type="caution">
    <text evidence="2">The sequence shown here is derived from an EMBL/GenBank/DDBJ whole genome shotgun (WGS) entry which is preliminary data.</text>
</comment>
<dbReference type="AlphaFoldDB" id="A0A9N7USN6"/>
<evidence type="ECO:0000313" key="3">
    <source>
        <dbReference type="Proteomes" id="UP001153269"/>
    </source>
</evidence>
<feature type="non-terminal residue" evidence="2">
    <location>
        <position position="82"/>
    </location>
</feature>
<evidence type="ECO:0000256" key="1">
    <source>
        <dbReference type="SAM" id="MobiDB-lite"/>
    </source>
</evidence>
<proteinExistence type="predicted"/>
<feature type="compositionally biased region" description="Acidic residues" evidence="1">
    <location>
        <begin position="49"/>
        <end position="62"/>
    </location>
</feature>
<gene>
    <name evidence="2" type="ORF">PLEPLA_LOCUS23906</name>
</gene>
<protein>
    <submittedName>
        <fullName evidence="2">Uncharacterized protein</fullName>
    </submittedName>
</protein>
<reference evidence="2" key="1">
    <citation type="submission" date="2020-03" db="EMBL/GenBank/DDBJ databases">
        <authorList>
            <person name="Weist P."/>
        </authorList>
    </citation>
    <scope>NUCLEOTIDE SEQUENCE</scope>
</reference>
<dbReference type="Proteomes" id="UP001153269">
    <property type="component" value="Unassembled WGS sequence"/>
</dbReference>
<name>A0A9N7USN6_PLEPL</name>
<feature type="region of interest" description="Disordered" evidence="1">
    <location>
        <begin position="1"/>
        <end position="82"/>
    </location>
</feature>
<evidence type="ECO:0000313" key="2">
    <source>
        <dbReference type="EMBL" id="CAB1435869.1"/>
    </source>
</evidence>
<accession>A0A9N7USN6</accession>
<dbReference type="EMBL" id="CADEAL010001823">
    <property type="protein sequence ID" value="CAB1435869.1"/>
    <property type="molecule type" value="Genomic_DNA"/>
</dbReference>
<keyword evidence="3" id="KW-1185">Reference proteome</keyword>
<feature type="compositionally biased region" description="Acidic residues" evidence="1">
    <location>
        <begin position="1"/>
        <end position="10"/>
    </location>
</feature>
<organism evidence="2 3">
    <name type="scientific">Pleuronectes platessa</name>
    <name type="common">European plaice</name>
    <dbReference type="NCBI Taxonomy" id="8262"/>
    <lineage>
        <taxon>Eukaryota</taxon>
        <taxon>Metazoa</taxon>
        <taxon>Chordata</taxon>
        <taxon>Craniata</taxon>
        <taxon>Vertebrata</taxon>
        <taxon>Euteleostomi</taxon>
        <taxon>Actinopterygii</taxon>
        <taxon>Neopterygii</taxon>
        <taxon>Teleostei</taxon>
        <taxon>Neoteleostei</taxon>
        <taxon>Acanthomorphata</taxon>
        <taxon>Carangaria</taxon>
        <taxon>Pleuronectiformes</taxon>
        <taxon>Pleuronectoidei</taxon>
        <taxon>Pleuronectidae</taxon>
        <taxon>Pleuronectes</taxon>
    </lineage>
</organism>
<sequence length="82" mass="9197">MDGDLQEDMEDARVQEEGYEDEVNDPQECTSTMSAPKRSKSASKRDASVSEEGDEDEEEVCDPQECTSTMSAQKRRKSADTR</sequence>